<keyword evidence="1" id="KW-0472">Membrane</keyword>
<dbReference type="InterPro" id="IPR018681">
    <property type="entry name" value="DUF2165_transmembrane"/>
</dbReference>
<proteinExistence type="predicted"/>
<keyword evidence="3" id="KW-1185">Reference proteome</keyword>
<dbReference type="Pfam" id="PF09933">
    <property type="entry name" value="DUF2165"/>
    <property type="match status" value="1"/>
</dbReference>
<evidence type="ECO:0000313" key="2">
    <source>
        <dbReference type="EMBL" id="MDR6239223.1"/>
    </source>
</evidence>
<feature type="transmembrane region" description="Helical" evidence="1">
    <location>
        <begin position="7"/>
        <end position="25"/>
    </location>
</feature>
<feature type="transmembrane region" description="Helical" evidence="1">
    <location>
        <begin position="133"/>
        <end position="154"/>
    </location>
</feature>
<organism evidence="2 3">
    <name type="scientific">Aureibacter tunicatorum</name>
    <dbReference type="NCBI Taxonomy" id="866807"/>
    <lineage>
        <taxon>Bacteria</taxon>
        <taxon>Pseudomonadati</taxon>
        <taxon>Bacteroidota</taxon>
        <taxon>Cytophagia</taxon>
        <taxon>Cytophagales</taxon>
        <taxon>Persicobacteraceae</taxon>
        <taxon>Aureibacter</taxon>
    </lineage>
</organism>
<sequence length="157" mass="18233">MKRYSKLFVLLCYACYMTMVFFNNLNDWQSNWMFVKGVMSCMDITTEAVEWRRIESMSTQKLFYTLIIIFEGTTAFILWIGVYKMLRSLRKSVEEHIESKKMAVAGLTLMFLIFGMGFYVVGGEFFLSWQSMLFNSVGPGARNMSLALVALIYISMD</sequence>
<evidence type="ECO:0000313" key="3">
    <source>
        <dbReference type="Proteomes" id="UP001185092"/>
    </source>
</evidence>
<feature type="transmembrane region" description="Helical" evidence="1">
    <location>
        <begin position="102"/>
        <end position="121"/>
    </location>
</feature>
<dbReference type="RefSeq" id="WP_309938814.1">
    <property type="nucleotide sequence ID" value="NZ_AP025305.1"/>
</dbReference>
<reference evidence="2" key="1">
    <citation type="submission" date="2023-07" db="EMBL/GenBank/DDBJ databases">
        <title>Genomic Encyclopedia of Type Strains, Phase IV (KMG-IV): sequencing the most valuable type-strain genomes for metagenomic binning, comparative biology and taxonomic classification.</title>
        <authorList>
            <person name="Goeker M."/>
        </authorList>
    </citation>
    <scope>NUCLEOTIDE SEQUENCE</scope>
    <source>
        <strain evidence="2">DSM 26174</strain>
    </source>
</reference>
<keyword evidence="1" id="KW-0812">Transmembrane</keyword>
<dbReference type="AlphaFoldDB" id="A0AAE3XMB5"/>
<keyword evidence="1" id="KW-1133">Transmembrane helix</keyword>
<dbReference type="EMBL" id="JAVDQD010000002">
    <property type="protein sequence ID" value="MDR6239223.1"/>
    <property type="molecule type" value="Genomic_DNA"/>
</dbReference>
<feature type="transmembrane region" description="Helical" evidence="1">
    <location>
        <begin position="62"/>
        <end position="82"/>
    </location>
</feature>
<protein>
    <submittedName>
        <fullName evidence="2">Small integral membrane protein</fullName>
    </submittedName>
</protein>
<accession>A0AAE3XMB5</accession>
<comment type="caution">
    <text evidence="2">The sequence shown here is derived from an EMBL/GenBank/DDBJ whole genome shotgun (WGS) entry which is preliminary data.</text>
</comment>
<dbReference type="Proteomes" id="UP001185092">
    <property type="component" value="Unassembled WGS sequence"/>
</dbReference>
<gene>
    <name evidence="2" type="ORF">HNQ88_002260</name>
</gene>
<name>A0AAE3XMB5_9BACT</name>
<evidence type="ECO:0000256" key="1">
    <source>
        <dbReference type="SAM" id="Phobius"/>
    </source>
</evidence>